<keyword evidence="1" id="KW-0472">Membrane</keyword>
<keyword evidence="1" id="KW-1133">Transmembrane helix</keyword>
<feature type="transmembrane region" description="Helical" evidence="1">
    <location>
        <begin position="107"/>
        <end position="126"/>
    </location>
</feature>
<reference evidence="2" key="1">
    <citation type="submission" date="2020-06" db="EMBL/GenBank/DDBJ databases">
        <title>Unique genomic features of the anaerobic methanotrophic archaea.</title>
        <authorList>
            <person name="Chadwick G.L."/>
            <person name="Skennerton C.T."/>
            <person name="Laso-Perez R."/>
            <person name="Leu A.O."/>
            <person name="Speth D.R."/>
            <person name="Yu H."/>
            <person name="Morgan-Lang C."/>
            <person name="Hatzenpichler R."/>
            <person name="Goudeau D."/>
            <person name="Malmstrom R."/>
            <person name="Brazelton W.J."/>
            <person name="Woyke T."/>
            <person name="Hallam S.J."/>
            <person name="Tyson G.W."/>
            <person name="Wegener G."/>
            <person name="Boetius A."/>
            <person name="Orphan V."/>
        </authorList>
    </citation>
    <scope>NUCLEOTIDE SEQUENCE</scope>
</reference>
<name>A0A7G9Z152_9EURY</name>
<keyword evidence="1" id="KW-0812">Transmembrane</keyword>
<dbReference type="AlphaFoldDB" id="A0A7G9Z152"/>
<evidence type="ECO:0000256" key="1">
    <source>
        <dbReference type="SAM" id="Phobius"/>
    </source>
</evidence>
<dbReference type="EMBL" id="MT631557">
    <property type="protein sequence ID" value="QNO53986.1"/>
    <property type="molecule type" value="Genomic_DNA"/>
</dbReference>
<protein>
    <submittedName>
        <fullName evidence="2">Uncharacterized protein</fullName>
    </submittedName>
</protein>
<evidence type="ECO:0000313" key="2">
    <source>
        <dbReference type="EMBL" id="QNO53986.1"/>
    </source>
</evidence>
<sequence length="129" mass="14417">MSKRDDDLIDNFIKFLADIGRGLERHCSDKVIAIILVIAAWTLHPIGALIATLFIANIYLAKKPVTERGEVAEEEQVESRYDEIVITIGLILIVIGGFWLVREYIGIVPWSAILVIVGILLTLYGLSKR</sequence>
<feature type="transmembrane region" description="Helical" evidence="1">
    <location>
        <begin position="31"/>
        <end position="60"/>
    </location>
</feature>
<organism evidence="2">
    <name type="scientific">Candidatus Methanophagaceae archaeon ANME-1 ERB6</name>
    <dbReference type="NCBI Taxonomy" id="2759912"/>
    <lineage>
        <taxon>Archaea</taxon>
        <taxon>Methanobacteriati</taxon>
        <taxon>Methanobacteriota</taxon>
        <taxon>Stenosarchaea group</taxon>
        <taxon>Methanomicrobia</taxon>
        <taxon>Candidatus Methanophagales</taxon>
        <taxon>Candidatus Methanophagaceae</taxon>
    </lineage>
</organism>
<proteinExistence type="predicted"/>
<accession>A0A7G9Z152</accession>
<gene>
    <name evidence="2" type="ORF">OHMBFCMF_00005</name>
</gene>
<feature type="transmembrane region" description="Helical" evidence="1">
    <location>
        <begin position="81"/>
        <end position="101"/>
    </location>
</feature>